<feature type="signal peptide" evidence="6">
    <location>
        <begin position="1"/>
        <end position="21"/>
    </location>
</feature>
<dbReference type="InterPro" id="IPR044929">
    <property type="entry name" value="DNA/RNA_non-sp_Endonuclease_sf"/>
</dbReference>
<feature type="active site" description="Proton acceptor" evidence="4">
    <location>
        <position position="274"/>
    </location>
</feature>
<dbReference type="PANTHER" id="PTHR13966">
    <property type="entry name" value="ENDONUCLEASE RELATED"/>
    <property type="match status" value="1"/>
</dbReference>
<dbReference type="GO" id="GO:0000014">
    <property type="term" value="F:single-stranded DNA endodeoxyribonuclease activity"/>
    <property type="evidence" value="ECO:0007669"/>
    <property type="project" value="TreeGrafter"/>
</dbReference>
<dbReference type="InterPro" id="IPR044925">
    <property type="entry name" value="His-Me_finger_sf"/>
</dbReference>
<dbReference type="GO" id="GO:0005743">
    <property type="term" value="C:mitochondrial inner membrane"/>
    <property type="evidence" value="ECO:0007669"/>
    <property type="project" value="TreeGrafter"/>
</dbReference>
<keyword evidence="6" id="KW-0732">Signal</keyword>
<dbReference type="InterPro" id="IPR040255">
    <property type="entry name" value="Non-specific_endonuclease"/>
</dbReference>
<accession>A0A5C1ZX85</accession>
<dbReference type="InterPro" id="IPR001604">
    <property type="entry name" value="Endo_G_ENPP1-like_dom"/>
</dbReference>
<feature type="binding site" evidence="5">
    <location>
        <position position="304"/>
    </location>
    <ligand>
        <name>Mg(2+)</name>
        <dbReference type="ChEBI" id="CHEBI:18420"/>
        <note>catalytic</note>
    </ligand>
</feature>
<feature type="chain" id="PRO_5023058567" evidence="6">
    <location>
        <begin position="22"/>
        <end position="445"/>
    </location>
</feature>
<comment type="similarity">
    <text evidence="1">Belongs to the DNA/RNA non-specific endonuclease family.</text>
</comment>
<dbReference type="GO" id="GO:0003676">
    <property type="term" value="F:nucleic acid binding"/>
    <property type="evidence" value="ECO:0007669"/>
    <property type="project" value="InterPro"/>
</dbReference>
<name>A0A5C1ZX85_ANTGR</name>
<organism evidence="8">
    <name type="scientific">Anthonomus grandis</name>
    <name type="common">Mexican cotton boll weevil</name>
    <name type="synonym">Anthonomus thurberiae</name>
    <dbReference type="NCBI Taxonomy" id="7044"/>
    <lineage>
        <taxon>Eukaryota</taxon>
        <taxon>Metazoa</taxon>
        <taxon>Ecdysozoa</taxon>
        <taxon>Arthropoda</taxon>
        <taxon>Hexapoda</taxon>
        <taxon>Insecta</taxon>
        <taxon>Pterygota</taxon>
        <taxon>Neoptera</taxon>
        <taxon>Endopterygota</taxon>
        <taxon>Coleoptera</taxon>
        <taxon>Polyphaga</taxon>
        <taxon>Cucujiformia</taxon>
        <taxon>Curculionidae</taxon>
        <taxon>Curculioninae</taxon>
        <taxon>Anthonomini</taxon>
        <taxon>Anthonomus</taxon>
    </lineage>
</organism>
<dbReference type="GO" id="GO:0004521">
    <property type="term" value="F:RNA endonuclease activity"/>
    <property type="evidence" value="ECO:0007669"/>
    <property type="project" value="TreeGrafter"/>
</dbReference>
<reference evidence="8" key="2">
    <citation type="submission" date="2019-02" db="EMBL/GenBank/DDBJ databases">
        <authorList>
            <person name="Garcia R.A."/>
            <person name="Macedo L.L."/>
            <person name="Do Nascimento D.C."/>
            <person name="Gillet F.-X."/>
            <person name="Moreira-Pinto C.E."/>
            <person name="Faheem M."/>
            <person name="Basso A.M."/>
            <person name="Silva M."/>
            <person name="Grossi-de-Sa M.F."/>
        </authorList>
    </citation>
    <scope>NUCLEOTIDE SEQUENCE</scope>
</reference>
<dbReference type="FunFam" id="3.40.570.10:FF:000007">
    <property type="entry name" value="Alkaline nuclease"/>
    <property type="match status" value="1"/>
</dbReference>
<reference evidence="8" key="1">
    <citation type="journal article" date="2017" name="PLoS ONE">
        <title>Nucleases as a barrier to gene silencing in the cotton boll weevil, Anthonomus grandis.</title>
        <authorList>
            <person name="Almeida Garcia R."/>
            <person name="Lima Pepino Macedo L."/>
            <person name="Cabral do Nascimento D."/>
            <person name="Gillet F.X."/>
            <person name="Moreira-Pinto C.E."/>
            <person name="Faheem M."/>
            <person name="Moreschi Basso A.M."/>
            <person name="Mattar Silva M.C."/>
            <person name="Grossi-de-Sa M.F."/>
        </authorList>
    </citation>
    <scope>NUCLEOTIDE SEQUENCE</scope>
</reference>
<evidence type="ECO:0000259" key="7">
    <source>
        <dbReference type="SMART" id="SM00892"/>
    </source>
</evidence>
<dbReference type="GO" id="GO:0046872">
    <property type="term" value="F:metal ion binding"/>
    <property type="evidence" value="ECO:0007669"/>
    <property type="project" value="UniProtKB-KW"/>
</dbReference>
<dbReference type="SUPFAM" id="SSF54060">
    <property type="entry name" value="His-Me finger endonucleases"/>
    <property type="match status" value="1"/>
</dbReference>
<proteinExistence type="evidence at transcript level"/>
<dbReference type="Gene3D" id="3.40.570.10">
    <property type="entry name" value="Extracellular Endonuclease, subunit A"/>
    <property type="match status" value="1"/>
</dbReference>
<evidence type="ECO:0000256" key="5">
    <source>
        <dbReference type="PIRSR" id="PIRSR640255-2"/>
    </source>
</evidence>
<evidence type="ECO:0000313" key="8">
    <source>
        <dbReference type="EMBL" id="QEO32918.1"/>
    </source>
</evidence>
<dbReference type="Pfam" id="PF01223">
    <property type="entry name" value="Endonuclease_NS"/>
    <property type="match status" value="1"/>
</dbReference>
<dbReference type="EMBL" id="MK493024">
    <property type="protein sequence ID" value="QEO32918.1"/>
    <property type="molecule type" value="mRNA"/>
</dbReference>
<keyword evidence="3" id="KW-0255">Endonuclease</keyword>
<evidence type="ECO:0000256" key="3">
    <source>
        <dbReference type="ARBA" id="ARBA00022759"/>
    </source>
</evidence>
<sequence length="445" mass="50132">MIRLNVFSVFIIVNLRSVAYGLSVNTSSDVILASDSDSSLGLIPLDYYDEEDYEEDFAVKASAVCQINIRDLPQRKPLLRNPRTQRILLPDQAGSSVITLRAGEHMEIDCPGSNIVVDSSLTIGEIADAQCVSGTTLRIQNRVVDFGSVVCSRRVASVARYTNAACWNRRGREVEVGFLFTDGHFIQEMTTCFDPVSRDVYYSLFDLLHQIGDQNTGGTRPGWTEGTFYNLGVRLDNLYPNAPQRITINRLVGLPDESTKYVQPTGNYYLARGHFTARADYIYYAQQEATFHYINSVPQWQTFNGFNWAYFEANVRQYAARTGLDLVVMTGGYNISTLPHESTGRPVELYLFADGGSRAMPIPAQFWKVVYSPSTQAGVAVLGLNNPFIQDVRRELICPDIADQLTWLTFDRTLIHRGYMYACTIANLRRVIPEIPNYRVTRILN</sequence>
<feature type="domain" description="DNA/RNA non-specific endonuclease/pyrophosphatase/phosphodiesterase" evidence="7">
    <location>
        <begin position="185"/>
        <end position="428"/>
    </location>
</feature>
<evidence type="ECO:0000256" key="1">
    <source>
        <dbReference type="ARBA" id="ARBA00010052"/>
    </source>
</evidence>
<keyword evidence="2" id="KW-0540">Nuclease</keyword>
<dbReference type="GO" id="GO:0006309">
    <property type="term" value="P:apoptotic DNA fragmentation"/>
    <property type="evidence" value="ECO:0007669"/>
    <property type="project" value="TreeGrafter"/>
</dbReference>
<dbReference type="PANTHER" id="PTHR13966:SF19">
    <property type="entry name" value="NUCLEASE EXOG, MITOCHONDRIAL"/>
    <property type="match status" value="1"/>
</dbReference>
<dbReference type="AlphaFoldDB" id="A0A5C1ZX85"/>
<protein>
    <submittedName>
        <fullName evidence="8">Nuclease</fullName>
    </submittedName>
</protein>
<evidence type="ECO:0000256" key="4">
    <source>
        <dbReference type="PIRSR" id="PIRSR640255-1"/>
    </source>
</evidence>
<dbReference type="GO" id="GO:0005634">
    <property type="term" value="C:nucleus"/>
    <property type="evidence" value="ECO:0007669"/>
    <property type="project" value="TreeGrafter"/>
</dbReference>
<keyword evidence="3" id="KW-0378">Hydrolase</keyword>
<evidence type="ECO:0000256" key="2">
    <source>
        <dbReference type="ARBA" id="ARBA00022722"/>
    </source>
</evidence>
<keyword evidence="5" id="KW-0479">Metal-binding</keyword>
<dbReference type="SMART" id="SM00892">
    <property type="entry name" value="Endonuclease_NS"/>
    <property type="match status" value="1"/>
</dbReference>
<evidence type="ECO:0000256" key="6">
    <source>
        <dbReference type="SAM" id="SignalP"/>
    </source>
</evidence>